<evidence type="ECO:0000256" key="1">
    <source>
        <dbReference type="ARBA" id="ARBA00023172"/>
    </source>
</evidence>
<dbReference type="SUPFAM" id="SSF56349">
    <property type="entry name" value="DNA breaking-rejoining enzymes"/>
    <property type="match status" value="1"/>
</dbReference>
<dbReference type="InterPro" id="IPR011010">
    <property type="entry name" value="DNA_brk_join_enz"/>
</dbReference>
<evidence type="ECO:0000256" key="2">
    <source>
        <dbReference type="SAM" id="MobiDB-lite"/>
    </source>
</evidence>
<dbReference type="PANTHER" id="PTHR34605">
    <property type="entry name" value="PHAGE_INTEGRASE DOMAIN-CONTAINING PROTEIN"/>
    <property type="match status" value="1"/>
</dbReference>
<evidence type="ECO:0000313" key="3">
    <source>
        <dbReference type="EMBL" id="CAC5357523.1"/>
    </source>
</evidence>
<protein>
    <recommendedName>
        <fullName evidence="5">Tyr recombinase domain-containing protein</fullName>
    </recommendedName>
</protein>
<keyword evidence="4" id="KW-1185">Reference proteome</keyword>
<dbReference type="GO" id="GO:0003677">
    <property type="term" value="F:DNA binding"/>
    <property type="evidence" value="ECO:0007669"/>
    <property type="project" value="InterPro"/>
</dbReference>
<evidence type="ECO:0000313" key="4">
    <source>
        <dbReference type="Proteomes" id="UP000507470"/>
    </source>
</evidence>
<dbReference type="GO" id="GO:0006310">
    <property type="term" value="P:DNA recombination"/>
    <property type="evidence" value="ECO:0007669"/>
    <property type="project" value="UniProtKB-KW"/>
</dbReference>
<organism evidence="3 4">
    <name type="scientific">Mytilus coruscus</name>
    <name type="common">Sea mussel</name>
    <dbReference type="NCBI Taxonomy" id="42192"/>
    <lineage>
        <taxon>Eukaryota</taxon>
        <taxon>Metazoa</taxon>
        <taxon>Spiralia</taxon>
        <taxon>Lophotrochozoa</taxon>
        <taxon>Mollusca</taxon>
        <taxon>Bivalvia</taxon>
        <taxon>Autobranchia</taxon>
        <taxon>Pteriomorphia</taxon>
        <taxon>Mytilida</taxon>
        <taxon>Mytiloidea</taxon>
        <taxon>Mytilidae</taxon>
        <taxon>Mytilinae</taxon>
        <taxon>Mytilus</taxon>
    </lineage>
</organism>
<feature type="region of interest" description="Disordered" evidence="2">
    <location>
        <begin position="1"/>
        <end position="41"/>
    </location>
</feature>
<proteinExistence type="predicted"/>
<dbReference type="AlphaFoldDB" id="A0A6J7ZXB6"/>
<keyword evidence="1" id="KW-0233">DNA recombination</keyword>
<dbReference type="Proteomes" id="UP000507470">
    <property type="component" value="Unassembled WGS sequence"/>
</dbReference>
<sequence>MANLEMLPEETKMAAPVEQTKMAASVDRTKDHGTNKDGGSPEDHYIQAVLKQLAIQKQQELSPVAVNPSDNSMDSLVLFFDREYRRLQKQHNFRWGTDIPHLQSVYLRPKAMYTKPQASGPAKFASKQQDNVKYTSHSAEAKNHPSALPSSPLYEKAHQQILTEIENGNYEFTESTPKIISPLGVIPKPDGGALLLHVKMITAVSCPSPAFLHISTGTTVPLTYSTFLHMLKHSLSQLKLDTSGYSGHSFRRGGATFALECGVSSDLIQAQGDWKSEAYKGYLDPSFSHKQQVMNAFASALSQ</sequence>
<dbReference type="PANTHER" id="PTHR34605:SF5">
    <property type="entry name" value="INTEGRASE_RECOMBINASE XERD HOMOLOG"/>
    <property type="match status" value="1"/>
</dbReference>
<feature type="compositionally biased region" description="Basic and acidic residues" evidence="2">
    <location>
        <begin position="27"/>
        <end position="41"/>
    </location>
</feature>
<dbReference type="InterPro" id="IPR052925">
    <property type="entry name" value="Phage_Integrase-like_Recomb"/>
</dbReference>
<name>A0A6J7ZXB6_MYTCO</name>
<dbReference type="GO" id="GO:0015074">
    <property type="term" value="P:DNA integration"/>
    <property type="evidence" value="ECO:0007669"/>
    <property type="project" value="InterPro"/>
</dbReference>
<gene>
    <name evidence="3" type="ORF">MCOR_1171</name>
</gene>
<dbReference type="InterPro" id="IPR013762">
    <property type="entry name" value="Integrase-like_cat_sf"/>
</dbReference>
<reference evidence="3 4" key="1">
    <citation type="submission" date="2020-06" db="EMBL/GenBank/DDBJ databases">
        <authorList>
            <person name="Li R."/>
            <person name="Bekaert M."/>
        </authorList>
    </citation>
    <scope>NUCLEOTIDE SEQUENCE [LARGE SCALE GENOMIC DNA]</scope>
    <source>
        <strain evidence="4">wild</strain>
    </source>
</reference>
<dbReference type="EMBL" id="CACVKT020000204">
    <property type="protein sequence ID" value="CAC5357523.1"/>
    <property type="molecule type" value="Genomic_DNA"/>
</dbReference>
<accession>A0A6J7ZXB6</accession>
<dbReference type="Gene3D" id="1.10.443.10">
    <property type="entry name" value="Intergrase catalytic core"/>
    <property type="match status" value="1"/>
</dbReference>
<evidence type="ECO:0008006" key="5">
    <source>
        <dbReference type="Google" id="ProtNLM"/>
    </source>
</evidence>